<evidence type="ECO:0000313" key="1">
    <source>
        <dbReference type="EMBL" id="GMF65097.1"/>
    </source>
</evidence>
<proteinExistence type="predicted"/>
<gene>
    <name evidence="1" type="ORF">Plil01_001781900</name>
</gene>
<comment type="caution">
    <text evidence="1">The sequence shown here is derived from an EMBL/GenBank/DDBJ whole genome shotgun (WGS) entry which is preliminary data.</text>
</comment>
<accession>A0A9W6YHX3</accession>
<name>A0A9W6YHX3_9STRA</name>
<reference evidence="1" key="1">
    <citation type="submission" date="2023-04" db="EMBL/GenBank/DDBJ databases">
        <title>Phytophthora lilii NBRC 32176.</title>
        <authorList>
            <person name="Ichikawa N."/>
            <person name="Sato H."/>
            <person name="Tonouchi N."/>
        </authorList>
    </citation>
    <scope>NUCLEOTIDE SEQUENCE</scope>
    <source>
        <strain evidence="1">NBRC 32176</strain>
    </source>
</reference>
<keyword evidence="2" id="KW-1185">Reference proteome</keyword>
<dbReference type="OrthoDB" id="110859at2759"/>
<evidence type="ECO:0000313" key="2">
    <source>
        <dbReference type="Proteomes" id="UP001165083"/>
    </source>
</evidence>
<organism evidence="1 2">
    <name type="scientific">Phytophthora lilii</name>
    <dbReference type="NCBI Taxonomy" id="2077276"/>
    <lineage>
        <taxon>Eukaryota</taxon>
        <taxon>Sar</taxon>
        <taxon>Stramenopiles</taxon>
        <taxon>Oomycota</taxon>
        <taxon>Peronosporomycetes</taxon>
        <taxon>Peronosporales</taxon>
        <taxon>Peronosporaceae</taxon>
        <taxon>Phytophthora</taxon>
    </lineage>
</organism>
<dbReference type="Proteomes" id="UP001165083">
    <property type="component" value="Unassembled WGS sequence"/>
</dbReference>
<sequence>MSHQRSIRVQYCKYDNVDRRKVQGWENIMREDEGLIEVNTSEVKKPEENTSSMFMCEDDNTTECVAMMEKWAANPSMMDYWIPATSLCETIDAVARWKHSGDEYCFCLLQLTKASTQV</sequence>
<protein>
    <submittedName>
        <fullName evidence="1">Unnamed protein product</fullName>
    </submittedName>
</protein>
<dbReference type="AlphaFoldDB" id="A0A9W6YHX3"/>
<dbReference type="EMBL" id="BSXW01012446">
    <property type="protein sequence ID" value="GMF65097.1"/>
    <property type="molecule type" value="Genomic_DNA"/>
</dbReference>